<dbReference type="Gene3D" id="1.10.10.60">
    <property type="entry name" value="Homeodomain-like"/>
    <property type="match status" value="1"/>
</dbReference>
<proteinExistence type="predicted"/>
<dbReference type="Proteomes" id="UP000724874">
    <property type="component" value="Unassembled WGS sequence"/>
</dbReference>
<evidence type="ECO:0000313" key="3">
    <source>
        <dbReference type="Proteomes" id="UP000724874"/>
    </source>
</evidence>
<evidence type="ECO:0000313" key="2">
    <source>
        <dbReference type="EMBL" id="KAF8891100.1"/>
    </source>
</evidence>
<accession>A0A9P5TK59</accession>
<evidence type="ECO:0000256" key="1">
    <source>
        <dbReference type="SAM" id="MobiDB-lite"/>
    </source>
</evidence>
<dbReference type="CDD" id="cd11655">
    <property type="entry name" value="rap1_myb-like"/>
    <property type="match status" value="1"/>
</dbReference>
<dbReference type="EMBL" id="JADNYJ010000073">
    <property type="protein sequence ID" value="KAF8891100.1"/>
    <property type="molecule type" value="Genomic_DNA"/>
</dbReference>
<dbReference type="InterPro" id="IPR009057">
    <property type="entry name" value="Homeodomain-like_sf"/>
</dbReference>
<organism evidence="2 3">
    <name type="scientific">Gymnopilus junonius</name>
    <name type="common">Spectacular rustgill mushroom</name>
    <name type="synonym">Gymnopilus spectabilis subsp. junonius</name>
    <dbReference type="NCBI Taxonomy" id="109634"/>
    <lineage>
        <taxon>Eukaryota</taxon>
        <taxon>Fungi</taxon>
        <taxon>Dikarya</taxon>
        <taxon>Basidiomycota</taxon>
        <taxon>Agaricomycotina</taxon>
        <taxon>Agaricomycetes</taxon>
        <taxon>Agaricomycetidae</taxon>
        <taxon>Agaricales</taxon>
        <taxon>Agaricineae</taxon>
        <taxon>Hymenogastraceae</taxon>
        <taxon>Gymnopilus</taxon>
    </lineage>
</organism>
<name>A0A9P5TK59_GYMJU</name>
<dbReference type="AlphaFoldDB" id="A0A9P5TK59"/>
<feature type="region of interest" description="Disordered" evidence="1">
    <location>
        <begin position="66"/>
        <end position="94"/>
    </location>
</feature>
<sequence length="94" mass="10342">MARNDFTASDDDHLIEYIAQQNPDSRGRMGNNLYKNLEENMAVVRESHMAILAREVQEEPSVVRLSCQKTSEETSEIGAGSEEGRGGGRGRGTS</sequence>
<dbReference type="SUPFAM" id="SSF46689">
    <property type="entry name" value="Homeodomain-like"/>
    <property type="match status" value="1"/>
</dbReference>
<gene>
    <name evidence="2" type="ORF">CPB84DRAFT_1384093</name>
</gene>
<dbReference type="OrthoDB" id="435460at2759"/>
<keyword evidence="3" id="KW-1185">Reference proteome</keyword>
<reference evidence="2" key="1">
    <citation type="submission" date="2020-11" db="EMBL/GenBank/DDBJ databases">
        <authorList>
            <consortium name="DOE Joint Genome Institute"/>
            <person name="Ahrendt S."/>
            <person name="Riley R."/>
            <person name="Andreopoulos W."/>
            <person name="LaButti K."/>
            <person name="Pangilinan J."/>
            <person name="Ruiz-duenas F.J."/>
            <person name="Barrasa J.M."/>
            <person name="Sanchez-Garcia M."/>
            <person name="Camarero S."/>
            <person name="Miyauchi S."/>
            <person name="Serrano A."/>
            <person name="Linde D."/>
            <person name="Babiker R."/>
            <person name="Drula E."/>
            <person name="Ayuso-Fernandez I."/>
            <person name="Pacheco R."/>
            <person name="Padilla G."/>
            <person name="Ferreira P."/>
            <person name="Barriuso J."/>
            <person name="Kellner H."/>
            <person name="Castanera R."/>
            <person name="Alfaro M."/>
            <person name="Ramirez L."/>
            <person name="Pisabarro A.G."/>
            <person name="Kuo A."/>
            <person name="Tritt A."/>
            <person name="Lipzen A."/>
            <person name="He G."/>
            <person name="Yan M."/>
            <person name="Ng V."/>
            <person name="Cullen D."/>
            <person name="Martin F."/>
            <person name="Rosso M.-N."/>
            <person name="Henrissat B."/>
            <person name="Hibbett D."/>
            <person name="Martinez A.T."/>
            <person name="Grigoriev I.V."/>
        </authorList>
    </citation>
    <scope>NUCLEOTIDE SEQUENCE</scope>
    <source>
        <strain evidence="2">AH 44721</strain>
    </source>
</reference>
<comment type="caution">
    <text evidence="2">The sequence shown here is derived from an EMBL/GenBank/DDBJ whole genome shotgun (WGS) entry which is preliminary data.</text>
</comment>
<protein>
    <submittedName>
        <fullName evidence="2">Uncharacterized protein</fullName>
    </submittedName>
</protein>